<protein>
    <submittedName>
        <fullName evidence="2">ABC transporter permease</fullName>
    </submittedName>
</protein>
<feature type="transmembrane region" description="Helical" evidence="1">
    <location>
        <begin position="136"/>
        <end position="158"/>
    </location>
</feature>
<comment type="caution">
    <text evidence="2">The sequence shown here is derived from an EMBL/GenBank/DDBJ whole genome shotgun (WGS) entry which is preliminary data.</text>
</comment>
<feature type="transmembrane region" description="Helical" evidence="1">
    <location>
        <begin position="21"/>
        <end position="42"/>
    </location>
</feature>
<organism evidence="2 3">
    <name type="scientific">Bittarella massiliensis</name>
    <name type="common">ex Durand et al. 2017</name>
    <dbReference type="NCBI Taxonomy" id="1720313"/>
    <lineage>
        <taxon>Bacteria</taxon>
        <taxon>Bacillati</taxon>
        <taxon>Bacillota</taxon>
        <taxon>Clostridia</taxon>
        <taxon>Eubacteriales</taxon>
        <taxon>Oscillospiraceae</taxon>
        <taxon>Bittarella (ex Durand et al. 2017)</taxon>
    </lineage>
</organism>
<feature type="transmembrane region" description="Helical" evidence="1">
    <location>
        <begin position="211"/>
        <end position="232"/>
    </location>
</feature>
<proteinExistence type="predicted"/>
<keyword evidence="1" id="KW-0472">Membrane</keyword>
<keyword evidence="1" id="KW-0812">Transmembrane</keyword>
<gene>
    <name evidence="2" type="ORF">NE646_05295</name>
</gene>
<feature type="transmembrane region" description="Helical" evidence="1">
    <location>
        <begin position="103"/>
        <end position="124"/>
    </location>
</feature>
<dbReference type="AlphaFoldDB" id="A0AAW5KDN8"/>
<name>A0AAW5KDN8_9FIRM</name>
<feature type="transmembrane region" description="Helical" evidence="1">
    <location>
        <begin position="54"/>
        <end position="82"/>
    </location>
</feature>
<dbReference type="EMBL" id="JANGAB010000002">
    <property type="protein sequence ID" value="MCQ4949079.1"/>
    <property type="molecule type" value="Genomic_DNA"/>
</dbReference>
<accession>A0AAW5KDN8</accession>
<dbReference type="Proteomes" id="UP001205063">
    <property type="component" value="Unassembled WGS sequence"/>
</dbReference>
<feature type="transmembrane region" description="Helical" evidence="1">
    <location>
        <begin position="170"/>
        <end position="191"/>
    </location>
</feature>
<evidence type="ECO:0000313" key="2">
    <source>
        <dbReference type="EMBL" id="MCQ4949079.1"/>
    </source>
</evidence>
<sequence>MRNTGKLFAAGLRQIARDGMLLVLVPAPLFAGLFFRFAIPLIDRALTERFSFSIAAWYGLADGMLICLAPMFVAIISAFLILEERDEGLGAFYQITPSAGYPYLLARIGIPMGWALGVTLLVALACKLSPLSFQTVLQSAIVSSLTGVFLAMMVVSLAGNRVEGLAVSKLTGISFAGLILLWFVPAPHHYWLAFLPSFWIGKLVMEGADPLPFALGILTCLLWIALFTRRFLRRV</sequence>
<keyword evidence="1" id="KW-1133">Transmembrane helix</keyword>
<evidence type="ECO:0000256" key="1">
    <source>
        <dbReference type="SAM" id="Phobius"/>
    </source>
</evidence>
<dbReference type="RefSeq" id="WP_256135784.1">
    <property type="nucleotide sequence ID" value="NZ_JANGAB010000002.1"/>
</dbReference>
<evidence type="ECO:0000313" key="3">
    <source>
        <dbReference type="Proteomes" id="UP001205063"/>
    </source>
</evidence>
<reference evidence="2" key="1">
    <citation type="submission" date="2022-06" db="EMBL/GenBank/DDBJ databases">
        <title>Isolation of gut microbiota from human fecal samples.</title>
        <authorList>
            <person name="Pamer E.G."/>
            <person name="Barat B."/>
            <person name="Waligurski E."/>
            <person name="Medina S."/>
            <person name="Paddock L."/>
            <person name="Mostad J."/>
        </authorList>
    </citation>
    <scope>NUCLEOTIDE SEQUENCE</scope>
    <source>
        <strain evidence="2">DFI.7.96</strain>
    </source>
</reference>